<dbReference type="Proteomes" id="UP001054945">
    <property type="component" value="Unassembled WGS sequence"/>
</dbReference>
<protein>
    <submittedName>
        <fullName evidence="1">Uncharacterized protein</fullName>
    </submittedName>
</protein>
<organism evidence="1 2">
    <name type="scientific">Caerostris extrusa</name>
    <name type="common">Bark spider</name>
    <name type="synonym">Caerostris bankana</name>
    <dbReference type="NCBI Taxonomy" id="172846"/>
    <lineage>
        <taxon>Eukaryota</taxon>
        <taxon>Metazoa</taxon>
        <taxon>Ecdysozoa</taxon>
        <taxon>Arthropoda</taxon>
        <taxon>Chelicerata</taxon>
        <taxon>Arachnida</taxon>
        <taxon>Araneae</taxon>
        <taxon>Araneomorphae</taxon>
        <taxon>Entelegynae</taxon>
        <taxon>Araneoidea</taxon>
        <taxon>Araneidae</taxon>
        <taxon>Caerostris</taxon>
    </lineage>
</organism>
<proteinExistence type="predicted"/>
<evidence type="ECO:0000313" key="2">
    <source>
        <dbReference type="Proteomes" id="UP001054945"/>
    </source>
</evidence>
<name>A0AAV4R4I4_CAEEX</name>
<sequence>MNFGYPKIVPVVSVKNTIDISSSVNHIRSTSKSEPSIMPGISLPKSLLLWFSSNWYYVPALSLMRKHVFRGILYVLGSMIPDSASSLYTDLFSLILNCSKCRCIIKYHGEIGGIHISI</sequence>
<gene>
    <name evidence="1" type="ORF">CEXT_141451</name>
</gene>
<dbReference type="EMBL" id="BPLR01007206">
    <property type="protein sequence ID" value="GIY15162.1"/>
    <property type="molecule type" value="Genomic_DNA"/>
</dbReference>
<keyword evidence="2" id="KW-1185">Reference proteome</keyword>
<reference evidence="1 2" key="1">
    <citation type="submission" date="2021-06" db="EMBL/GenBank/DDBJ databases">
        <title>Caerostris extrusa draft genome.</title>
        <authorList>
            <person name="Kono N."/>
            <person name="Arakawa K."/>
        </authorList>
    </citation>
    <scope>NUCLEOTIDE SEQUENCE [LARGE SCALE GENOMIC DNA]</scope>
</reference>
<dbReference type="AlphaFoldDB" id="A0AAV4R4I4"/>
<accession>A0AAV4R4I4</accession>
<evidence type="ECO:0000313" key="1">
    <source>
        <dbReference type="EMBL" id="GIY15162.1"/>
    </source>
</evidence>
<comment type="caution">
    <text evidence="1">The sequence shown here is derived from an EMBL/GenBank/DDBJ whole genome shotgun (WGS) entry which is preliminary data.</text>
</comment>